<dbReference type="InterPro" id="IPR023753">
    <property type="entry name" value="FAD/NAD-binding_dom"/>
</dbReference>
<evidence type="ECO:0000313" key="7">
    <source>
        <dbReference type="Proteomes" id="UP000789405"/>
    </source>
</evidence>
<evidence type="ECO:0000313" key="6">
    <source>
        <dbReference type="EMBL" id="CAG8488706.1"/>
    </source>
</evidence>
<organism evidence="6 7">
    <name type="scientific">Dentiscutata erythropus</name>
    <dbReference type="NCBI Taxonomy" id="1348616"/>
    <lineage>
        <taxon>Eukaryota</taxon>
        <taxon>Fungi</taxon>
        <taxon>Fungi incertae sedis</taxon>
        <taxon>Mucoromycota</taxon>
        <taxon>Glomeromycotina</taxon>
        <taxon>Glomeromycetes</taxon>
        <taxon>Diversisporales</taxon>
        <taxon>Gigasporaceae</taxon>
        <taxon>Dentiscutata</taxon>
    </lineage>
</organism>
<dbReference type="GO" id="GO:0004174">
    <property type="term" value="F:electron-transferring-flavoprotein dehydrogenase activity"/>
    <property type="evidence" value="ECO:0007669"/>
    <property type="project" value="TreeGrafter"/>
</dbReference>
<dbReference type="SUPFAM" id="SSF51905">
    <property type="entry name" value="FAD/NAD(P)-binding domain"/>
    <property type="match status" value="2"/>
</dbReference>
<dbReference type="GO" id="GO:0050660">
    <property type="term" value="F:flavin adenine dinucleotide binding"/>
    <property type="evidence" value="ECO:0007669"/>
    <property type="project" value="TreeGrafter"/>
</dbReference>
<reference evidence="6" key="1">
    <citation type="submission" date="2021-06" db="EMBL/GenBank/DDBJ databases">
        <authorList>
            <person name="Kallberg Y."/>
            <person name="Tangrot J."/>
            <person name="Rosling A."/>
        </authorList>
    </citation>
    <scope>NUCLEOTIDE SEQUENCE</scope>
    <source>
        <strain evidence="6">MA453B</strain>
    </source>
</reference>
<dbReference type="PRINTS" id="PR00469">
    <property type="entry name" value="PNDRDTASEII"/>
</dbReference>
<comment type="caution">
    <text evidence="6">The sequence shown here is derived from an EMBL/GenBank/DDBJ whole genome shotgun (WGS) entry which is preliminary data.</text>
</comment>
<dbReference type="OrthoDB" id="202203at2759"/>
<dbReference type="AlphaFoldDB" id="A0A9N8WG31"/>
<evidence type="ECO:0000256" key="4">
    <source>
        <dbReference type="ARBA" id="ARBA00023002"/>
    </source>
</evidence>
<evidence type="ECO:0000256" key="1">
    <source>
        <dbReference type="ARBA" id="ARBA00006442"/>
    </source>
</evidence>
<dbReference type="InterPro" id="IPR036188">
    <property type="entry name" value="FAD/NAD-bd_sf"/>
</dbReference>
<keyword evidence="3" id="KW-0274">FAD</keyword>
<keyword evidence="7" id="KW-1185">Reference proteome</keyword>
<dbReference type="Proteomes" id="UP000789405">
    <property type="component" value="Unassembled WGS sequence"/>
</dbReference>
<name>A0A9N8WG31_9GLOM</name>
<keyword evidence="4" id="KW-0560">Oxidoreductase</keyword>
<dbReference type="PANTHER" id="PTHR43735:SF3">
    <property type="entry name" value="FERROPTOSIS SUPPRESSOR PROTEIN 1"/>
    <property type="match status" value="1"/>
</dbReference>
<evidence type="ECO:0000256" key="3">
    <source>
        <dbReference type="ARBA" id="ARBA00022827"/>
    </source>
</evidence>
<feature type="domain" description="FAD/NAD(P)-binding" evidence="5">
    <location>
        <begin position="6"/>
        <end position="299"/>
    </location>
</feature>
<dbReference type="PANTHER" id="PTHR43735">
    <property type="entry name" value="APOPTOSIS-INDUCING FACTOR 1"/>
    <property type="match status" value="1"/>
</dbReference>
<evidence type="ECO:0000259" key="5">
    <source>
        <dbReference type="Pfam" id="PF07992"/>
    </source>
</evidence>
<dbReference type="Gene3D" id="3.50.50.100">
    <property type="match status" value="1"/>
</dbReference>
<proteinExistence type="inferred from homology"/>
<protein>
    <submittedName>
        <fullName evidence="6">20302_t:CDS:1</fullName>
    </submittedName>
</protein>
<gene>
    <name evidence="6" type="ORF">DERYTH_LOCUS2300</name>
</gene>
<sequence>MTTKPNIVIVGGGYGGVAAATKLELALHKTHQIILIERKTHFYHAIGGLRAVVEDGFEHKVIIPYDNLFKYDGKVVHAAVTTIHEKEVIINTETEWGTNIPFEYLIIATGSNYPRPGKLTTDNKEESAAELVAQRNAIKNANKILIIGGGPVGIELAGEIASVYQDKEVTLIHSENHLLSEKFPKKMTNLLAKQLKELNVKLILGESVNLPSSGIGDGLSPLTLETNKGTQLESDVQFVAFGIKPNTNVIETLDQSLIEENTTRVKVKPTLQLDHDNYAHIFAIGDITNINETKLAYRAGLHADVITKNIISRINNKKLVEYKPGPEVMIVPVGKAKGAVLLPFGNMVVGSFMAKNAKGKTLMVDKMWKTLNATPSTT</sequence>
<evidence type="ECO:0000256" key="2">
    <source>
        <dbReference type="ARBA" id="ARBA00022630"/>
    </source>
</evidence>
<dbReference type="EMBL" id="CAJVPY010000717">
    <property type="protein sequence ID" value="CAG8488706.1"/>
    <property type="molecule type" value="Genomic_DNA"/>
</dbReference>
<comment type="similarity">
    <text evidence="1">Belongs to the FAD-dependent oxidoreductase family.</text>
</comment>
<dbReference type="Pfam" id="PF07992">
    <property type="entry name" value="Pyr_redox_2"/>
    <property type="match status" value="1"/>
</dbReference>
<keyword evidence="2" id="KW-0285">Flavoprotein</keyword>
<accession>A0A9N8WG31</accession>
<dbReference type="PRINTS" id="PR00368">
    <property type="entry name" value="FADPNR"/>
</dbReference>
<dbReference type="GO" id="GO:0005737">
    <property type="term" value="C:cytoplasm"/>
    <property type="evidence" value="ECO:0007669"/>
    <property type="project" value="TreeGrafter"/>
</dbReference>